<dbReference type="InterPro" id="IPR012337">
    <property type="entry name" value="RNaseH-like_sf"/>
</dbReference>
<dbReference type="GO" id="GO:0003676">
    <property type="term" value="F:nucleic acid binding"/>
    <property type="evidence" value="ECO:0007669"/>
    <property type="project" value="InterPro"/>
</dbReference>
<dbReference type="InterPro" id="IPR036397">
    <property type="entry name" value="RNaseH_sf"/>
</dbReference>
<accession>A0A0F9BDG3</accession>
<dbReference type="AlphaFoldDB" id="A0A0F9BDG3"/>
<dbReference type="Pfam" id="PF13683">
    <property type="entry name" value="rve_3"/>
    <property type="match status" value="1"/>
</dbReference>
<dbReference type="PANTHER" id="PTHR47515:SF2">
    <property type="entry name" value="INTEGRASE CORE DOMAIN PROTEIN"/>
    <property type="match status" value="1"/>
</dbReference>
<dbReference type="InterPro" id="IPR001584">
    <property type="entry name" value="Integrase_cat-core"/>
</dbReference>
<protein>
    <recommendedName>
        <fullName evidence="1">Integrase catalytic domain-containing protein</fullName>
    </recommendedName>
</protein>
<dbReference type="NCBIfam" id="NF033577">
    <property type="entry name" value="transpos_IS481"/>
    <property type="match status" value="1"/>
</dbReference>
<evidence type="ECO:0000313" key="2">
    <source>
        <dbReference type="EMBL" id="KKL19964.1"/>
    </source>
</evidence>
<comment type="caution">
    <text evidence="2">The sequence shown here is derived from an EMBL/GenBank/DDBJ whole genome shotgun (WGS) entry which is preliminary data.</text>
</comment>
<dbReference type="PANTHER" id="PTHR47515">
    <property type="entry name" value="LOW CALCIUM RESPONSE LOCUS PROTEIN T"/>
    <property type="match status" value="1"/>
</dbReference>
<dbReference type="Pfam" id="PF13565">
    <property type="entry name" value="HTH_32"/>
    <property type="match status" value="1"/>
</dbReference>
<proteinExistence type="predicted"/>
<dbReference type="SUPFAM" id="SSF53098">
    <property type="entry name" value="Ribonuclease H-like"/>
    <property type="match status" value="1"/>
</dbReference>
<name>A0A0F9BDG3_9ZZZZ</name>
<reference evidence="2" key="1">
    <citation type="journal article" date="2015" name="Nature">
        <title>Complex archaea that bridge the gap between prokaryotes and eukaryotes.</title>
        <authorList>
            <person name="Spang A."/>
            <person name="Saw J.H."/>
            <person name="Jorgensen S.L."/>
            <person name="Zaremba-Niedzwiedzka K."/>
            <person name="Martijn J."/>
            <person name="Lind A.E."/>
            <person name="van Eijk R."/>
            <person name="Schleper C."/>
            <person name="Guy L."/>
            <person name="Ettema T.J."/>
        </authorList>
    </citation>
    <scope>NUCLEOTIDE SEQUENCE</scope>
</reference>
<organism evidence="2">
    <name type="scientific">marine sediment metagenome</name>
    <dbReference type="NCBI Taxonomy" id="412755"/>
    <lineage>
        <taxon>unclassified sequences</taxon>
        <taxon>metagenomes</taxon>
        <taxon>ecological metagenomes</taxon>
    </lineage>
</organism>
<dbReference type="InterPro" id="IPR009057">
    <property type="entry name" value="Homeodomain-like_sf"/>
</dbReference>
<dbReference type="EMBL" id="LAZR01038287">
    <property type="protein sequence ID" value="KKL19964.1"/>
    <property type="molecule type" value="Genomic_DNA"/>
</dbReference>
<gene>
    <name evidence="2" type="ORF">LCGC14_2460200</name>
</gene>
<sequence length="392" mass="45523">MPWKETSVMDERMRFVGRLLSGEKMAPLCREFGISRVTGHKIWNRYRQDGARGIYNRSRAPHKHPNQLPYEVEQLIVRLKKEKPKWGAPKIRELISRKYPGIKLPATSTVHQALDRHGLVNKKRKRKKYRAIATYLSIPKGPNDLWCTDFKGQFRMGNHNYCFPLTLSDFTSRFVISCEALSSTEADPCFPVFEEAFQEYGLPLAIRSDNGTPFAGGNSTWNLTRLSVWWIRLGIKLERIEPGKPQQNGRHERMHRTLKFEATNPAAGNLLQQQERFDKFIKEFNFERPHQALDMKCPTDVYKKSSRPYQGLPDVTYPGYDKSLLMSNCGRVCNRKRKVHITRALANQPVGLREVDDGIWQVDFMSYTLGFFDEDSNKFAPREDPFGFRIES</sequence>
<dbReference type="Gene3D" id="3.30.420.10">
    <property type="entry name" value="Ribonuclease H-like superfamily/Ribonuclease H"/>
    <property type="match status" value="1"/>
</dbReference>
<dbReference type="InterPro" id="IPR047656">
    <property type="entry name" value="IS481-like_transpos"/>
</dbReference>
<feature type="domain" description="Integrase catalytic" evidence="1">
    <location>
        <begin position="138"/>
        <end position="306"/>
    </location>
</feature>
<dbReference type="GO" id="GO:0015074">
    <property type="term" value="P:DNA integration"/>
    <property type="evidence" value="ECO:0007669"/>
    <property type="project" value="InterPro"/>
</dbReference>
<dbReference type="SUPFAM" id="SSF46689">
    <property type="entry name" value="Homeodomain-like"/>
    <property type="match status" value="1"/>
</dbReference>
<dbReference type="PROSITE" id="PS50994">
    <property type="entry name" value="INTEGRASE"/>
    <property type="match status" value="1"/>
</dbReference>
<evidence type="ECO:0000259" key="1">
    <source>
        <dbReference type="PROSITE" id="PS50994"/>
    </source>
</evidence>